<feature type="region of interest" description="Disordered" evidence="8">
    <location>
        <begin position="557"/>
        <end position="588"/>
    </location>
</feature>
<dbReference type="Pfam" id="PF08145">
    <property type="entry name" value="BOP1NT"/>
    <property type="match status" value="1"/>
</dbReference>
<reference evidence="10 11" key="1">
    <citation type="submission" date="2016-02" db="EMBL/GenBank/DDBJ databases">
        <title>Comparative genomic and transcriptomic foundation for Pichia pastoris.</title>
        <authorList>
            <person name="Love K.R."/>
            <person name="Shah K.A."/>
            <person name="Whittaker C.A."/>
            <person name="Wu J."/>
            <person name="Bartlett M.C."/>
            <person name="Ma D."/>
            <person name="Leeson R.L."/>
            <person name="Priest M."/>
            <person name="Young S.K."/>
            <person name="Love J.C."/>
        </authorList>
    </citation>
    <scope>NUCLEOTIDE SEQUENCE [LARGE SCALE GENOMIC DNA]</scope>
    <source>
        <strain evidence="10 11">ATCC 28485</strain>
    </source>
</reference>
<keyword evidence="5 6" id="KW-0539">Nucleus</keyword>
<dbReference type="InterPro" id="IPR012953">
    <property type="entry name" value="BOP1_N_dom"/>
</dbReference>
<evidence type="ECO:0000313" key="10">
    <source>
        <dbReference type="EMBL" id="ANZ74644.1"/>
    </source>
</evidence>
<keyword evidence="3 7" id="KW-0853">WD repeat</keyword>
<dbReference type="PROSITE" id="PS00678">
    <property type="entry name" value="WD_REPEATS_1"/>
    <property type="match status" value="1"/>
</dbReference>
<name>A0A1B2J9C2_PICPA</name>
<dbReference type="Gene3D" id="2.130.10.10">
    <property type="entry name" value="YVTN repeat-like/Quinoprotein amine dehydrogenase"/>
    <property type="match status" value="1"/>
</dbReference>
<dbReference type="GO" id="GO:0000466">
    <property type="term" value="P:maturation of 5.8S rRNA from tricistronic rRNA transcript (SSU-rRNA, 5.8S rRNA, LSU-rRNA)"/>
    <property type="evidence" value="ECO:0007669"/>
    <property type="project" value="UniProtKB-UniRule"/>
</dbReference>
<sequence>MVTRSANKWTESARSKNEKKRTHEEPSPEDVVELDSSEEEFELDGLIDEGSDDDREEEDSEHQQEPEENDKEDTGLEADEESELESDSDAELNRMLAQEEGDDESSESDAPSEPQEETTSLTDKVKNIKIRSYSEGSSSIRETTYSDGKLRLIRPEIDPKYESDDSEKEEFNTVGNIPLSAYEEFPHIGYDINGKRIMRPAKGSALEQLLESIDLPAGWTGLLDRNTGGVKNLTQDELELIRRIQSNELTDETLNPYEDTVEWFSSKVEVMPLSGKPEPKRRFVPSQQEQVKILKLVTAIREGRIVHPDKVKEEKFEDPVYDLWQDAEDNTVDQENNWRAPKLAPPTHEESYNPPEEYLLTEKERKEWEETDPSERRLQLLPQKFTALRKVPGYANNIKEIFERSLDLYLAPRVKQAKLNIDPDSLIPELPSPKDLRPFPIRCSTIYEGHSGRIRALSVHPSGFWLATGADDGTVRVWEVLSGREVFKTTIITDSHKGEDFIECIAWNPAENSGILAIAAGEHVYLIVPPIFGFDIENTGKSKIEHGFGYAKHGNIRKAAKGPSNESDDEDTTEAITKQHTSWFKPTPEQADRGISLVVSMKKVSVIKKISWHRKGDYFVTSSPNAGKTSVLVHQLSRHISQAPFNKSRGVIMDAKFHPFKPQLFVVSQRYIRIYDLQKQVLVKKLVSQARWLASIDIHPRGDNVITASYDKRVLWHDLDLSSEPYKTMRYHQKAVRAVAFHKGGLPLFGSASDDGTVHIFHGTVYDDLMSNPLLVPLKKLTGHRVIQSLGVLNMEWHPREAWVFTSGADGTARLWTT</sequence>
<keyword evidence="2 6" id="KW-0698">rRNA processing</keyword>
<evidence type="ECO:0000256" key="2">
    <source>
        <dbReference type="ARBA" id="ARBA00022552"/>
    </source>
</evidence>
<dbReference type="FunFam" id="2.130.10.10:FF:000061">
    <property type="entry name" value="Ribosome biogenesis protein BOP1 homolog"/>
    <property type="match status" value="1"/>
</dbReference>
<feature type="compositionally biased region" description="Polar residues" evidence="8">
    <location>
        <begin position="1"/>
        <end position="10"/>
    </location>
</feature>
<evidence type="ECO:0000256" key="3">
    <source>
        <dbReference type="ARBA" id="ARBA00022574"/>
    </source>
</evidence>
<comment type="similarity">
    <text evidence="6">Belongs to the WD repeat BOP1/ERB1 family.</text>
</comment>
<dbReference type="EMBL" id="CP014584">
    <property type="protein sequence ID" value="ANZ74644.1"/>
    <property type="molecule type" value="Genomic_DNA"/>
</dbReference>
<gene>
    <name evidence="6 10" type="primary">ERB1</name>
    <name evidence="10" type="ORF">ATY40_BA7500802</name>
</gene>
<accession>A0A1B2J9C2</accession>
<feature type="region of interest" description="Disordered" evidence="8">
    <location>
        <begin position="1"/>
        <end position="153"/>
    </location>
</feature>
<dbReference type="Proteomes" id="UP000094565">
    <property type="component" value="Chromosome 1"/>
</dbReference>
<feature type="repeat" description="WD" evidence="7">
    <location>
        <begin position="447"/>
        <end position="488"/>
    </location>
</feature>
<dbReference type="Pfam" id="PF00400">
    <property type="entry name" value="WD40"/>
    <property type="match status" value="3"/>
</dbReference>
<dbReference type="GO" id="GO:0043021">
    <property type="term" value="F:ribonucleoprotein complex binding"/>
    <property type="evidence" value="ECO:0007669"/>
    <property type="project" value="UniProtKB-UniRule"/>
</dbReference>
<dbReference type="GO" id="GO:0000463">
    <property type="term" value="P:maturation of LSU-rRNA from tricistronic rRNA transcript (SSU-rRNA, 5.8S rRNA, LSU-rRNA)"/>
    <property type="evidence" value="ECO:0007669"/>
    <property type="project" value="UniProtKB-UniRule"/>
</dbReference>
<comment type="subunit">
    <text evidence="6">Component of the NOP7 complex, composed of ERB1, NOP7 and YTM1. Within the NOP7 complex ERB1 appears to interact directly with NOP7 and YTM1. The NOP7 complex also associates with the 66S pre-ribosome.</text>
</comment>
<protein>
    <recommendedName>
        <fullName evidence="6">Ribosome biogenesis protein ERB1</fullName>
    </recommendedName>
    <alternativeName>
        <fullName evidence="6">Eukaryotic ribosome biogenesis protein 1</fullName>
    </alternativeName>
</protein>
<comment type="subcellular location">
    <subcellularLocation>
        <location evidence="6">Nucleus</location>
        <location evidence="6">Nucleolus</location>
    </subcellularLocation>
    <subcellularLocation>
        <location evidence="6">Nucleus</location>
        <location evidence="6">Nucleoplasm</location>
    </subcellularLocation>
</comment>
<dbReference type="InterPro" id="IPR028598">
    <property type="entry name" value="BOP1/Erb1"/>
</dbReference>
<dbReference type="InterPro" id="IPR001680">
    <property type="entry name" value="WD40_rpt"/>
</dbReference>
<proteinExistence type="inferred from homology"/>
<dbReference type="GO" id="GO:0070545">
    <property type="term" value="C:PeBoW complex"/>
    <property type="evidence" value="ECO:0007669"/>
    <property type="project" value="TreeGrafter"/>
</dbReference>
<evidence type="ECO:0000256" key="7">
    <source>
        <dbReference type="PROSITE-ProRule" id="PRU00221"/>
    </source>
</evidence>
<evidence type="ECO:0000256" key="8">
    <source>
        <dbReference type="SAM" id="MobiDB-lite"/>
    </source>
</evidence>
<dbReference type="InterPro" id="IPR019775">
    <property type="entry name" value="WD40_repeat_CS"/>
</dbReference>
<dbReference type="InterPro" id="IPR015943">
    <property type="entry name" value="WD40/YVTN_repeat-like_dom_sf"/>
</dbReference>
<dbReference type="GO" id="GO:0030687">
    <property type="term" value="C:preribosome, large subunit precursor"/>
    <property type="evidence" value="ECO:0007669"/>
    <property type="project" value="UniProtKB-UniRule"/>
</dbReference>
<evidence type="ECO:0000256" key="1">
    <source>
        <dbReference type="ARBA" id="ARBA00022517"/>
    </source>
</evidence>
<evidence type="ECO:0000256" key="4">
    <source>
        <dbReference type="ARBA" id="ARBA00022737"/>
    </source>
</evidence>
<feature type="compositionally biased region" description="Polar residues" evidence="8">
    <location>
        <begin position="574"/>
        <end position="584"/>
    </location>
</feature>
<dbReference type="OrthoDB" id="5571054at2759"/>
<feature type="compositionally biased region" description="Polar residues" evidence="8">
    <location>
        <begin position="134"/>
        <end position="146"/>
    </location>
</feature>
<feature type="domain" description="BOP1 N-terminal" evidence="9">
    <location>
        <begin position="182"/>
        <end position="440"/>
    </location>
</feature>
<comment type="function">
    <text evidence="6">Component of the NOP7 complex, which is required for maturation of the 25S and 5.8S ribosomal RNAs and formation of the 60S ribosome.</text>
</comment>
<feature type="compositionally biased region" description="Acidic residues" evidence="8">
    <location>
        <begin position="27"/>
        <end position="90"/>
    </location>
</feature>
<keyword evidence="11" id="KW-1185">Reference proteome</keyword>
<dbReference type="PANTHER" id="PTHR17605:SF0">
    <property type="entry name" value="RIBOSOME BIOGENESIS PROTEIN BOP1"/>
    <property type="match status" value="1"/>
</dbReference>
<dbReference type="PROSITE" id="PS50082">
    <property type="entry name" value="WD_REPEATS_2"/>
    <property type="match status" value="2"/>
</dbReference>
<dbReference type="AlphaFoldDB" id="A0A1B2J9C2"/>
<feature type="compositionally biased region" description="Basic and acidic residues" evidence="8">
    <location>
        <begin position="11"/>
        <end position="26"/>
    </location>
</feature>
<dbReference type="PROSITE" id="PS50294">
    <property type="entry name" value="WD_REPEATS_REGION"/>
    <property type="match status" value="2"/>
</dbReference>
<organism evidence="10 11">
    <name type="scientific">Komagataella pastoris</name>
    <name type="common">Yeast</name>
    <name type="synonym">Pichia pastoris</name>
    <dbReference type="NCBI Taxonomy" id="4922"/>
    <lineage>
        <taxon>Eukaryota</taxon>
        <taxon>Fungi</taxon>
        <taxon>Dikarya</taxon>
        <taxon>Ascomycota</taxon>
        <taxon>Saccharomycotina</taxon>
        <taxon>Pichiomycetes</taxon>
        <taxon>Pichiales</taxon>
        <taxon>Pichiaceae</taxon>
        <taxon>Komagataella</taxon>
    </lineage>
</organism>
<dbReference type="SMART" id="SM01035">
    <property type="entry name" value="BOP1NT"/>
    <property type="match status" value="1"/>
</dbReference>
<dbReference type="SMART" id="SM00320">
    <property type="entry name" value="WD40"/>
    <property type="match status" value="5"/>
</dbReference>
<dbReference type="HAMAP" id="MF_03027">
    <property type="entry name" value="BOP1"/>
    <property type="match status" value="1"/>
</dbReference>
<evidence type="ECO:0000256" key="6">
    <source>
        <dbReference type="HAMAP-Rule" id="MF_03027"/>
    </source>
</evidence>
<feature type="repeat" description="WD" evidence="7">
    <location>
        <begin position="792"/>
        <end position="818"/>
    </location>
</feature>
<evidence type="ECO:0000256" key="5">
    <source>
        <dbReference type="ARBA" id="ARBA00023242"/>
    </source>
</evidence>
<dbReference type="SUPFAM" id="SSF50978">
    <property type="entry name" value="WD40 repeat-like"/>
    <property type="match status" value="1"/>
</dbReference>
<dbReference type="InterPro" id="IPR036322">
    <property type="entry name" value="WD40_repeat_dom_sf"/>
</dbReference>
<dbReference type="PANTHER" id="PTHR17605">
    <property type="entry name" value="RIBOSOME BIOGENESIS PROTEIN BOP1 BLOCK OF PROLIFERATION 1 PROTEIN"/>
    <property type="match status" value="1"/>
</dbReference>
<evidence type="ECO:0000259" key="9">
    <source>
        <dbReference type="SMART" id="SM01035"/>
    </source>
</evidence>
<keyword evidence="4" id="KW-0677">Repeat</keyword>
<keyword evidence="1 6" id="KW-0690">Ribosome biogenesis</keyword>
<dbReference type="GO" id="GO:0005654">
    <property type="term" value="C:nucleoplasm"/>
    <property type="evidence" value="ECO:0007669"/>
    <property type="project" value="UniProtKB-SubCell"/>
</dbReference>
<evidence type="ECO:0000313" key="11">
    <source>
        <dbReference type="Proteomes" id="UP000094565"/>
    </source>
</evidence>